<dbReference type="Proteomes" id="UP000014155">
    <property type="component" value="Unassembled WGS sequence"/>
</dbReference>
<dbReference type="Pfam" id="PF13187">
    <property type="entry name" value="Fer4_9"/>
    <property type="match status" value="1"/>
</dbReference>
<dbReference type="InterPro" id="IPR017900">
    <property type="entry name" value="4Fe4S_Fe_S_CS"/>
</dbReference>
<dbReference type="eggNOG" id="COG1143">
    <property type="taxonomic scope" value="Bacteria"/>
</dbReference>
<dbReference type="Gene3D" id="3.30.70.20">
    <property type="match status" value="1"/>
</dbReference>
<feature type="domain" description="4Fe-4S ferredoxin-type" evidence="5">
    <location>
        <begin position="272"/>
        <end position="301"/>
    </location>
</feature>
<name>S0FJ91_RUMCE</name>
<evidence type="ECO:0000259" key="5">
    <source>
        <dbReference type="PROSITE" id="PS51379"/>
    </source>
</evidence>
<dbReference type="PROSITE" id="PS51379">
    <property type="entry name" value="4FE4S_FER_2"/>
    <property type="match status" value="2"/>
</dbReference>
<dbReference type="InterPro" id="IPR017896">
    <property type="entry name" value="4Fe4S_Fe-S-bd"/>
</dbReference>
<evidence type="ECO:0000256" key="4">
    <source>
        <dbReference type="ARBA" id="ARBA00023014"/>
    </source>
</evidence>
<dbReference type="PANTHER" id="PTHR43687:SF1">
    <property type="entry name" value="FERREDOXIN III"/>
    <property type="match status" value="1"/>
</dbReference>
<dbReference type="SUPFAM" id="SSF54862">
    <property type="entry name" value="4Fe-4S ferredoxins"/>
    <property type="match status" value="1"/>
</dbReference>
<comment type="caution">
    <text evidence="6">The sequence shown here is derived from an EMBL/GenBank/DDBJ whole genome shotgun (WGS) entry which is preliminary data.</text>
</comment>
<dbReference type="PANTHER" id="PTHR43687">
    <property type="entry name" value="ADENYLYLSULFATE REDUCTASE, BETA SUBUNIT"/>
    <property type="match status" value="1"/>
</dbReference>
<dbReference type="GO" id="GO:0051539">
    <property type="term" value="F:4 iron, 4 sulfur cluster binding"/>
    <property type="evidence" value="ECO:0007669"/>
    <property type="project" value="UniProtKB-KW"/>
</dbReference>
<feature type="domain" description="4Fe-4S ferredoxin-type" evidence="5">
    <location>
        <begin position="244"/>
        <end position="270"/>
    </location>
</feature>
<keyword evidence="4" id="KW-0411">Iron-sulfur</keyword>
<dbReference type="GO" id="GO:0046872">
    <property type="term" value="F:metal ion binding"/>
    <property type="evidence" value="ECO:0007669"/>
    <property type="project" value="UniProtKB-KW"/>
</dbReference>
<proteinExistence type="predicted"/>
<dbReference type="PROSITE" id="PS00198">
    <property type="entry name" value="4FE4S_FER_1"/>
    <property type="match status" value="1"/>
</dbReference>
<dbReference type="STRING" id="1195236.CTER_5233"/>
<keyword evidence="2" id="KW-0479">Metal-binding</keyword>
<evidence type="ECO:0000256" key="3">
    <source>
        <dbReference type="ARBA" id="ARBA00023004"/>
    </source>
</evidence>
<keyword evidence="1" id="KW-0004">4Fe-4S</keyword>
<dbReference type="AlphaFoldDB" id="S0FJ91"/>
<reference evidence="6 7" key="1">
    <citation type="journal article" date="2013" name="Genome Announc.">
        <title>Draft Genome Sequence of the Cellulolytic, Mesophilic, Anaerobic Bacterium Clostridium termitidis Strain CT1112 (DSM 5398).</title>
        <authorList>
            <person name="Lal S."/>
            <person name="Ramachandran U."/>
            <person name="Zhang X."/>
            <person name="Munir R."/>
            <person name="Sparling R."/>
            <person name="Levin D.B."/>
        </authorList>
    </citation>
    <scope>NUCLEOTIDE SEQUENCE [LARGE SCALE GENOMIC DNA]</scope>
    <source>
        <strain evidence="6 7">CT1112</strain>
    </source>
</reference>
<accession>S0FJ91</accession>
<evidence type="ECO:0000313" key="6">
    <source>
        <dbReference type="EMBL" id="EMS69184.1"/>
    </source>
</evidence>
<dbReference type="PATRIC" id="fig|1195236.3.peg.5368"/>
<dbReference type="RefSeq" id="WP_004630960.1">
    <property type="nucleotide sequence ID" value="NZ_AORV01000072.1"/>
</dbReference>
<protein>
    <recommendedName>
        <fullName evidence="5">4Fe-4S ferredoxin-type domain-containing protein</fullName>
    </recommendedName>
</protein>
<evidence type="ECO:0000256" key="2">
    <source>
        <dbReference type="ARBA" id="ARBA00022723"/>
    </source>
</evidence>
<organism evidence="6 7">
    <name type="scientific">Ruminiclostridium cellobioparum subsp. termitidis CT1112</name>
    <dbReference type="NCBI Taxonomy" id="1195236"/>
    <lineage>
        <taxon>Bacteria</taxon>
        <taxon>Bacillati</taxon>
        <taxon>Bacillota</taxon>
        <taxon>Clostridia</taxon>
        <taxon>Eubacteriales</taxon>
        <taxon>Oscillospiraceae</taxon>
        <taxon>Ruminiclostridium</taxon>
    </lineage>
</organism>
<evidence type="ECO:0000256" key="1">
    <source>
        <dbReference type="ARBA" id="ARBA00022485"/>
    </source>
</evidence>
<dbReference type="InterPro" id="IPR050572">
    <property type="entry name" value="Fe-S_Ferredoxin"/>
</dbReference>
<keyword evidence="7" id="KW-1185">Reference proteome</keyword>
<gene>
    <name evidence="6" type="ORF">CTER_5233</name>
</gene>
<sequence length="303" mass="34213">MLDKQIFYENFKIPEAARPYLDIFFTPEEISILGKYGDRIFKAEDIAEYDKEKAEELLQDYYSRGLVSYENIEKGEYRAADFYSYLDSFVVTRVPEYRSIPAEGRKAIDGWYFDAYYEGLDKNPGKVPTGDIILPLDETLQYIDKQEGQAYLSLCDCRALSGDCGLPLNTCVSWKDGINSRAHRGISKEITREEAKQIVLAADKQGLVHTVNKTGVCNCCGDCCYLFRSREKMKSHQFWPKSFYKVELEHENCIGCGLCVKRCQFGVFSYGKPVQADTGSCIGCGVCVTGCPKDALKLITSGL</sequence>
<evidence type="ECO:0000313" key="7">
    <source>
        <dbReference type="Proteomes" id="UP000014155"/>
    </source>
</evidence>
<dbReference type="EMBL" id="AORV01000072">
    <property type="protein sequence ID" value="EMS69184.1"/>
    <property type="molecule type" value="Genomic_DNA"/>
</dbReference>
<keyword evidence="3" id="KW-0408">Iron</keyword>